<dbReference type="InterPro" id="IPR032466">
    <property type="entry name" value="Metal_Hydrolase"/>
</dbReference>
<dbReference type="InterPro" id="IPR011059">
    <property type="entry name" value="Metal-dep_hydrolase_composite"/>
</dbReference>
<dbReference type="Gene3D" id="2.30.40.10">
    <property type="entry name" value="Urease, subunit C, domain 1"/>
    <property type="match status" value="1"/>
</dbReference>
<evidence type="ECO:0000256" key="4">
    <source>
        <dbReference type="ARBA" id="ARBA00023277"/>
    </source>
</evidence>
<gene>
    <name evidence="7" type="ORF">D5039_07075</name>
</gene>
<sequence>MPQAPDFDWRRTAAWCLHAQQVFDGHTLRPEQAVTVVHGRIAAVGAVDDPVNQGLPVWRGQGTLAPGLFDIQVNGGAGRMFNNTPDADTLRHIGAALARAGTTAWLPTFITDSAPRMAQAARAIEAVHGSQGVVGVHFEGPHISVQRRGAHLEQHIRPLDDATLNLLARLRAKQIPVLLTLAPEQQARGSIARLCAMGVTVSLGHTAANAAQVHSALAEGASCFTHLFNGMAPMGAREPGVVGAALDSPAWCGVIADGHHVADAVLRVAIRSRPVADRMVLVSDAMATTHGPAQFDLYGETIRVVQGRLVNQAGSLAGAHIDLASSVQGLITRVGIDPAQALRMATHNPAQLMGLAHAVGQLRPAMPARMVLFDADWGLAAQF</sequence>
<dbReference type="InterPro" id="IPR003764">
    <property type="entry name" value="GlcNAc_6-P_deAcase"/>
</dbReference>
<keyword evidence="8" id="KW-1185">Reference proteome</keyword>
<name>A0ABT3KS28_9BURK</name>
<dbReference type="PIRSF" id="PIRSF038994">
    <property type="entry name" value="NagA"/>
    <property type="match status" value="1"/>
</dbReference>
<comment type="similarity">
    <text evidence="1 5">Belongs to the metallo-dependent hydrolases superfamily. NagA family.</text>
</comment>
<evidence type="ECO:0000256" key="3">
    <source>
        <dbReference type="ARBA" id="ARBA00022801"/>
    </source>
</evidence>
<evidence type="ECO:0000313" key="8">
    <source>
        <dbReference type="Proteomes" id="UP001208935"/>
    </source>
</evidence>
<proteinExistence type="inferred from homology"/>
<dbReference type="SUPFAM" id="SSF51556">
    <property type="entry name" value="Metallo-dependent hydrolases"/>
    <property type="match status" value="1"/>
</dbReference>
<dbReference type="PANTHER" id="PTHR11113:SF14">
    <property type="entry name" value="N-ACETYLGLUCOSAMINE-6-PHOSPHATE DEACETYLASE"/>
    <property type="match status" value="1"/>
</dbReference>
<dbReference type="InterPro" id="IPR006680">
    <property type="entry name" value="Amidohydro-rel"/>
</dbReference>
<keyword evidence="2" id="KW-0479">Metal-binding</keyword>
<dbReference type="Pfam" id="PF01979">
    <property type="entry name" value="Amidohydro_1"/>
    <property type="match status" value="1"/>
</dbReference>
<evidence type="ECO:0000256" key="1">
    <source>
        <dbReference type="ARBA" id="ARBA00010716"/>
    </source>
</evidence>
<evidence type="ECO:0000313" key="7">
    <source>
        <dbReference type="EMBL" id="MCW5320932.1"/>
    </source>
</evidence>
<organism evidence="7 8">
    <name type="scientific">Verminephrobacter aporrectodeae subsp. tuberculatae</name>
    <dbReference type="NCBI Taxonomy" id="1110392"/>
    <lineage>
        <taxon>Bacteria</taxon>
        <taxon>Pseudomonadati</taxon>
        <taxon>Pseudomonadota</taxon>
        <taxon>Betaproteobacteria</taxon>
        <taxon>Burkholderiales</taxon>
        <taxon>Comamonadaceae</taxon>
        <taxon>Verminephrobacter</taxon>
    </lineage>
</organism>
<evidence type="ECO:0000256" key="2">
    <source>
        <dbReference type="ARBA" id="ARBA00022723"/>
    </source>
</evidence>
<evidence type="ECO:0000259" key="6">
    <source>
        <dbReference type="Pfam" id="PF01979"/>
    </source>
</evidence>
<evidence type="ECO:0000256" key="5">
    <source>
        <dbReference type="PIRNR" id="PIRNR038994"/>
    </source>
</evidence>
<keyword evidence="3 5" id="KW-0378">Hydrolase</keyword>
<keyword evidence="4 5" id="KW-0119">Carbohydrate metabolism</keyword>
<dbReference type="Proteomes" id="UP001208935">
    <property type="component" value="Unassembled WGS sequence"/>
</dbReference>
<protein>
    <submittedName>
        <fullName evidence="7">N-acetylglucosamine-6-phosphate deacetylase</fullName>
    </submittedName>
</protein>
<accession>A0ABT3KS28</accession>
<dbReference type="PANTHER" id="PTHR11113">
    <property type="entry name" value="N-ACETYLGLUCOSAMINE-6-PHOSPHATE DEACETYLASE"/>
    <property type="match status" value="1"/>
</dbReference>
<dbReference type="RefSeq" id="WP_265281565.1">
    <property type="nucleotide sequence ID" value="NZ_QZCW01000001.1"/>
</dbReference>
<reference evidence="8" key="1">
    <citation type="submission" date="2023-07" db="EMBL/GenBank/DDBJ databases">
        <title>Verminephrobacter genomes.</title>
        <authorList>
            <person name="Lund M.B."/>
        </authorList>
    </citation>
    <scope>NUCLEOTIDE SEQUENCE [LARGE SCALE GENOMIC DNA]</scope>
    <source>
        <strain evidence="8">AtM5-05</strain>
    </source>
</reference>
<comment type="caution">
    <text evidence="7">The sequence shown here is derived from an EMBL/GenBank/DDBJ whole genome shotgun (WGS) entry which is preliminary data.</text>
</comment>
<feature type="domain" description="Amidohydrolase-related" evidence="6">
    <location>
        <begin position="64"/>
        <end position="375"/>
    </location>
</feature>
<dbReference type="Gene3D" id="3.20.20.140">
    <property type="entry name" value="Metal-dependent hydrolases"/>
    <property type="match status" value="1"/>
</dbReference>
<dbReference type="EMBL" id="QZCW01000001">
    <property type="protein sequence ID" value="MCW5320932.1"/>
    <property type="molecule type" value="Genomic_DNA"/>
</dbReference>